<dbReference type="GO" id="GO:0005524">
    <property type="term" value="F:ATP binding"/>
    <property type="evidence" value="ECO:0007669"/>
    <property type="project" value="UniProtKB-KW"/>
</dbReference>
<gene>
    <name evidence="4" type="ORF">FIBSPDRAFT_734834</name>
</gene>
<proteinExistence type="predicted"/>
<dbReference type="InterPro" id="IPR027417">
    <property type="entry name" value="P-loop_NTPase"/>
</dbReference>
<dbReference type="Proteomes" id="UP000076532">
    <property type="component" value="Unassembled WGS sequence"/>
</dbReference>
<keyword evidence="1" id="KW-0547">Nucleotide-binding</keyword>
<evidence type="ECO:0000313" key="5">
    <source>
        <dbReference type="Proteomes" id="UP000076532"/>
    </source>
</evidence>
<keyword evidence="5" id="KW-1185">Reference proteome</keyword>
<evidence type="ECO:0000313" key="4">
    <source>
        <dbReference type="EMBL" id="KZP24945.1"/>
    </source>
</evidence>
<dbReference type="GO" id="GO:0016887">
    <property type="term" value="F:ATP hydrolysis activity"/>
    <property type="evidence" value="ECO:0007669"/>
    <property type="project" value="InterPro"/>
</dbReference>
<sequence length="112" mass="12642">YPKRAREPLEFIEPRPAPSYPHNGAIKCEGLIIRYAPELLNVLHNWNFEIKPGEKRGVLGRTGSGRSTLALSFFRFIEATNGCNLDIAHIGLTDLRTKPTIIPMNRELPFSI</sequence>
<dbReference type="GO" id="GO:0016020">
    <property type="term" value="C:membrane"/>
    <property type="evidence" value="ECO:0007669"/>
    <property type="project" value="TreeGrafter"/>
</dbReference>
<keyword evidence="2" id="KW-0067">ATP-binding</keyword>
<dbReference type="Gene3D" id="3.40.50.300">
    <property type="entry name" value="P-loop containing nucleotide triphosphate hydrolases"/>
    <property type="match status" value="1"/>
</dbReference>
<dbReference type="EMBL" id="KV417523">
    <property type="protein sequence ID" value="KZP24945.1"/>
    <property type="molecule type" value="Genomic_DNA"/>
</dbReference>
<evidence type="ECO:0000256" key="2">
    <source>
        <dbReference type="ARBA" id="ARBA00022840"/>
    </source>
</evidence>
<dbReference type="OrthoDB" id="2691650at2759"/>
<dbReference type="STRING" id="436010.A0A166NFB0"/>
<dbReference type="Pfam" id="PF00005">
    <property type="entry name" value="ABC_tran"/>
    <property type="match status" value="1"/>
</dbReference>
<accession>A0A166NFB0</accession>
<evidence type="ECO:0000256" key="1">
    <source>
        <dbReference type="ARBA" id="ARBA00022741"/>
    </source>
</evidence>
<dbReference type="GO" id="GO:0042626">
    <property type="term" value="F:ATPase-coupled transmembrane transporter activity"/>
    <property type="evidence" value="ECO:0007669"/>
    <property type="project" value="TreeGrafter"/>
</dbReference>
<protein>
    <recommendedName>
        <fullName evidence="3">ABC transporter domain-containing protein</fullName>
    </recommendedName>
</protein>
<dbReference type="InterPro" id="IPR050173">
    <property type="entry name" value="ABC_transporter_C-like"/>
</dbReference>
<feature type="domain" description="ABC transporter" evidence="3">
    <location>
        <begin position="43"/>
        <end position="82"/>
    </location>
</feature>
<name>A0A166NFB0_9AGAM</name>
<dbReference type="InterPro" id="IPR003439">
    <property type="entry name" value="ABC_transporter-like_ATP-bd"/>
</dbReference>
<dbReference type="AlphaFoldDB" id="A0A166NFB0"/>
<dbReference type="SUPFAM" id="SSF52540">
    <property type="entry name" value="P-loop containing nucleoside triphosphate hydrolases"/>
    <property type="match status" value="1"/>
</dbReference>
<reference evidence="4 5" key="1">
    <citation type="journal article" date="2016" name="Mol. Biol. Evol.">
        <title>Comparative Genomics of Early-Diverging Mushroom-Forming Fungi Provides Insights into the Origins of Lignocellulose Decay Capabilities.</title>
        <authorList>
            <person name="Nagy L.G."/>
            <person name="Riley R."/>
            <person name="Tritt A."/>
            <person name="Adam C."/>
            <person name="Daum C."/>
            <person name="Floudas D."/>
            <person name="Sun H."/>
            <person name="Yadav J.S."/>
            <person name="Pangilinan J."/>
            <person name="Larsson K.H."/>
            <person name="Matsuura K."/>
            <person name="Barry K."/>
            <person name="Labutti K."/>
            <person name="Kuo R."/>
            <person name="Ohm R.A."/>
            <person name="Bhattacharya S.S."/>
            <person name="Shirouzu T."/>
            <person name="Yoshinaga Y."/>
            <person name="Martin F.M."/>
            <person name="Grigoriev I.V."/>
            <person name="Hibbett D.S."/>
        </authorList>
    </citation>
    <scope>NUCLEOTIDE SEQUENCE [LARGE SCALE GENOMIC DNA]</scope>
    <source>
        <strain evidence="4 5">CBS 109695</strain>
    </source>
</reference>
<feature type="non-terminal residue" evidence="4">
    <location>
        <position position="1"/>
    </location>
</feature>
<dbReference type="PANTHER" id="PTHR24223">
    <property type="entry name" value="ATP-BINDING CASSETTE SUB-FAMILY C"/>
    <property type="match status" value="1"/>
</dbReference>
<organism evidence="4 5">
    <name type="scientific">Athelia psychrophila</name>
    <dbReference type="NCBI Taxonomy" id="1759441"/>
    <lineage>
        <taxon>Eukaryota</taxon>
        <taxon>Fungi</taxon>
        <taxon>Dikarya</taxon>
        <taxon>Basidiomycota</taxon>
        <taxon>Agaricomycotina</taxon>
        <taxon>Agaricomycetes</taxon>
        <taxon>Agaricomycetidae</taxon>
        <taxon>Atheliales</taxon>
        <taxon>Atheliaceae</taxon>
        <taxon>Athelia</taxon>
    </lineage>
</organism>
<evidence type="ECO:0000259" key="3">
    <source>
        <dbReference type="Pfam" id="PF00005"/>
    </source>
</evidence>